<evidence type="ECO:0000313" key="9">
    <source>
        <dbReference type="EMBL" id="CCE81651.1"/>
    </source>
</evidence>
<organism evidence="9 10">
    <name type="scientific">Pichia sorbitophila (strain ATCC MYA-4447 / BCRC 22081 / CBS 7064 / NBRC 10061 / NRRL Y-12695)</name>
    <name type="common">Hybrid yeast</name>
    <dbReference type="NCBI Taxonomy" id="559304"/>
    <lineage>
        <taxon>Eukaryota</taxon>
        <taxon>Fungi</taxon>
        <taxon>Dikarya</taxon>
        <taxon>Ascomycota</taxon>
        <taxon>Saccharomycotina</taxon>
        <taxon>Pichiomycetes</taxon>
        <taxon>Debaryomycetaceae</taxon>
        <taxon>Millerozyma</taxon>
    </lineage>
</organism>
<dbReference type="InParanoid" id="G8YEQ2"/>
<evidence type="ECO:0000259" key="8">
    <source>
        <dbReference type="Pfam" id="PF09811"/>
    </source>
</evidence>
<dbReference type="GO" id="GO:0005737">
    <property type="term" value="C:cytoplasm"/>
    <property type="evidence" value="ECO:0007669"/>
    <property type="project" value="UniProtKB-SubCell"/>
</dbReference>
<dbReference type="OrthoDB" id="20086at2759"/>
<evidence type="ECO:0000256" key="5">
    <source>
        <dbReference type="ARBA" id="ARBA00018400"/>
    </source>
</evidence>
<accession>G8YEQ2</accession>
<evidence type="ECO:0000256" key="6">
    <source>
        <dbReference type="ARBA" id="ARBA00022490"/>
    </source>
</evidence>
<evidence type="ECO:0000256" key="2">
    <source>
        <dbReference type="ARBA" id="ARBA00004496"/>
    </source>
</evidence>
<dbReference type="Pfam" id="PF09811">
    <property type="entry name" value="Yae1_N"/>
    <property type="match status" value="1"/>
</dbReference>
<gene>
    <name evidence="9" type="primary">Piso0_002313</name>
    <name evidence="9" type="ORF">GNLVRS01_PISO0I07488g</name>
</gene>
<dbReference type="InterPro" id="IPR038881">
    <property type="entry name" value="Yae1-like"/>
</dbReference>
<dbReference type="PANTHER" id="PTHR18829">
    <property type="entry name" value="PROTEIN YAE1 HOMOLOG"/>
    <property type="match status" value="1"/>
</dbReference>
<dbReference type="GO" id="GO:0005634">
    <property type="term" value="C:nucleus"/>
    <property type="evidence" value="ECO:0007669"/>
    <property type="project" value="UniProtKB-SubCell"/>
</dbReference>
<proteinExistence type="inferred from homology"/>
<dbReference type="AlphaFoldDB" id="G8YEQ2"/>
<dbReference type="FunCoup" id="G8YEQ2">
    <property type="interactions" value="11"/>
</dbReference>
<dbReference type="STRING" id="559304.G8YEQ2"/>
<evidence type="ECO:0000256" key="3">
    <source>
        <dbReference type="ARBA" id="ARBA00007096"/>
    </source>
</evidence>
<feature type="domain" description="Essential protein Yae1 N-terminal" evidence="8">
    <location>
        <begin position="48"/>
        <end position="85"/>
    </location>
</feature>
<evidence type="ECO:0000313" key="10">
    <source>
        <dbReference type="Proteomes" id="UP000005222"/>
    </source>
</evidence>
<sequence>MVWVNLGNRWSVSMSEHAPSVDDVWEENDSRELESSTADIRRIHKKQGYLDGLMRAKESSLQAGFDDSFPKGADLGIAAGYILAQLISHKDDNLLQQAKQELNISKVLSKKYFTSTLEIEGDEHPVIREWKDKVTGLK</sequence>
<comment type="subcellular location">
    <subcellularLocation>
        <location evidence="2">Cytoplasm</location>
    </subcellularLocation>
    <subcellularLocation>
        <location evidence="1">Nucleus</location>
    </subcellularLocation>
</comment>
<reference evidence="9 10" key="1">
    <citation type="journal article" date="2012" name="G3 (Bethesda)">
        <title>Pichia sorbitophila, an interspecies yeast hybrid reveals early steps of genome resolution following polyploidization.</title>
        <authorList>
            <person name="Leh Louis V."/>
            <person name="Despons L."/>
            <person name="Friedrich A."/>
            <person name="Martin T."/>
            <person name="Durrens P."/>
            <person name="Casaregola S."/>
            <person name="Neuveglise C."/>
            <person name="Fairhead C."/>
            <person name="Marck C."/>
            <person name="Cruz J.A."/>
            <person name="Straub M.L."/>
            <person name="Kugler V."/>
            <person name="Sacerdot C."/>
            <person name="Uzunov Z."/>
            <person name="Thierry A."/>
            <person name="Weiss S."/>
            <person name="Bleykasten C."/>
            <person name="De Montigny J."/>
            <person name="Jacques N."/>
            <person name="Jung P."/>
            <person name="Lemaire M."/>
            <person name="Mallet S."/>
            <person name="Morel G."/>
            <person name="Richard G.F."/>
            <person name="Sarkar A."/>
            <person name="Savel G."/>
            <person name="Schacherer J."/>
            <person name="Seret M.L."/>
            <person name="Talla E."/>
            <person name="Samson G."/>
            <person name="Jubin C."/>
            <person name="Poulain J."/>
            <person name="Vacherie B."/>
            <person name="Barbe V."/>
            <person name="Pelletier E."/>
            <person name="Sherman D.J."/>
            <person name="Westhof E."/>
            <person name="Weissenbach J."/>
            <person name="Baret P.V."/>
            <person name="Wincker P."/>
            <person name="Gaillardin C."/>
            <person name="Dujon B."/>
            <person name="Souciet J.L."/>
        </authorList>
    </citation>
    <scope>NUCLEOTIDE SEQUENCE [LARGE SCALE GENOMIC DNA]</scope>
    <source>
        <strain evidence="10">ATCC MYA-4447 / BCRC 22081 / CBS 7064 / NBRC 10061 / NRRL Y-12695</strain>
    </source>
</reference>
<evidence type="ECO:0000256" key="7">
    <source>
        <dbReference type="ARBA" id="ARBA00023242"/>
    </source>
</evidence>
<evidence type="ECO:0000256" key="1">
    <source>
        <dbReference type="ARBA" id="ARBA00004123"/>
    </source>
</evidence>
<protein>
    <recommendedName>
        <fullName evidence="5">Protein YAE1</fullName>
    </recommendedName>
    <alternativeName>
        <fullName evidence="4">Protein yae1</fullName>
    </alternativeName>
</protein>
<comment type="similarity">
    <text evidence="3">Belongs to the YAE1 family.</text>
</comment>
<keyword evidence="6" id="KW-0963">Cytoplasm</keyword>
<keyword evidence="10" id="KW-1185">Reference proteome</keyword>
<dbReference type="Proteomes" id="UP000005222">
    <property type="component" value="Chromosome I"/>
</dbReference>
<dbReference type="eggNOG" id="KOG4774">
    <property type="taxonomic scope" value="Eukaryota"/>
</dbReference>
<dbReference type="PANTHER" id="PTHR18829:SF0">
    <property type="entry name" value="PROTEIN YAE1 HOMOLOG"/>
    <property type="match status" value="1"/>
</dbReference>
<name>G8YEQ2_PICSO</name>
<dbReference type="OMA" id="CKNNEAP"/>
<dbReference type="EMBL" id="FO082051">
    <property type="protein sequence ID" value="CCE81651.1"/>
    <property type="molecule type" value="Genomic_DNA"/>
</dbReference>
<keyword evidence="7" id="KW-0539">Nucleus</keyword>
<evidence type="ECO:0000256" key="4">
    <source>
        <dbReference type="ARBA" id="ARBA00017286"/>
    </source>
</evidence>
<dbReference type="HOGENOM" id="CLU_066684_2_0_1"/>
<dbReference type="InterPro" id="IPR019191">
    <property type="entry name" value="Essential_protein_Yae1_N"/>
</dbReference>